<evidence type="ECO:0000259" key="3">
    <source>
        <dbReference type="Pfam" id="PF02719"/>
    </source>
</evidence>
<dbReference type="EMBL" id="MHUC01000035">
    <property type="protein sequence ID" value="OHA70194.1"/>
    <property type="molecule type" value="Genomic_DNA"/>
</dbReference>
<comment type="similarity">
    <text evidence="1">Belongs to the polysaccharide synthase family.</text>
</comment>
<dbReference type="Gene3D" id="3.40.50.720">
    <property type="entry name" value="NAD(P)-binding Rossmann-like Domain"/>
    <property type="match status" value="2"/>
</dbReference>
<dbReference type="STRING" id="1802457.A3F15_00440"/>
<dbReference type="InterPro" id="IPR036291">
    <property type="entry name" value="NAD(P)-bd_dom_sf"/>
</dbReference>
<keyword evidence="2" id="KW-1133">Transmembrane helix</keyword>
<dbReference type="Proteomes" id="UP000177078">
    <property type="component" value="Unassembled WGS sequence"/>
</dbReference>
<comment type="caution">
    <text evidence="4">The sequence shown here is derived from an EMBL/GenBank/DDBJ whole genome shotgun (WGS) entry which is preliminary data.</text>
</comment>
<gene>
    <name evidence="4" type="ORF">A3F15_00440</name>
</gene>
<accession>A0A1G2RBG6</accession>
<reference evidence="4 5" key="1">
    <citation type="journal article" date="2016" name="Nat. Commun.">
        <title>Thousands of microbial genomes shed light on interconnected biogeochemical processes in an aquifer system.</title>
        <authorList>
            <person name="Anantharaman K."/>
            <person name="Brown C.T."/>
            <person name="Hug L.A."/>
            <person name="Sharon I."/>
            <person name="Castelle C.J."/>
            <person name="Probst A.J."/>
            <person name="Thomas B.C."/>
            <person name="Singh A."/>
            <person name="Wilkins M.J."/>
            <person name="Karaoz U."/>
            <person name="Brodie E.L."/>
            <person name="Williams K.H."/>
            <person name="Hubbard S.S."/>
            <person name="Banfield J.F."/>
        </authorList>
    </citation>
    <scope>NUCLEOTIDE SEQUENCE [LARGE SCALE GENOMIC DNA]</scope>
</reference>
<organism evidence="4 5">
    <name type="scientific">Candidatus Wildermuthbacteria bacterium RIFCSPHIGHO2_12_FULL_40_12</name>
    <dbReference type="NCBI Taxonomy" id="1802457"/>
    <lineage>
        <taxon>Bacteria</taxon>
        <taxon>Candidatus Wildermuthiibacteriota</taxon>
    </lineage>
</organism>
<keyword evidence="2" id="KW-0812">Transmembrane</keyword>
<feature type="transmembrane region" description="Helical" evidence="2">
    <location>
        <begin position="45"/>
        <end position="66"/>
    </location>
</feature>
<feature type="transmembrane region" description="Helical" evidence="2">
    <location>
        <begin position="111"/>
        <end position="130"/>
    </location>
</feature>
<proteinExistence type="inferred from homology"/>
<sequence length="613" mass="69340">MFDFVRIIRKSLFFLADIVAIGLAFYLAFFLRFEGTIPADQFQNIFRAAILASFIYVYLFNHFKLYSFSWSYVSTVDLMSLTKATTLSFVFFLAIVSIIRDHFVFFSFPRSTAFISFILIFIFAGIIRFAKRIYLQLLNKPTLEGKGRTLIVGISDAGEQILRTILHSKDSPYLPIGLIDEDHHKREDIIHGVKVLGKIDDIPQVVRNYRVEQLIIALPSSDPRVIKRAVVKGREAGIKKIKYLPLIEMVDGLTVGDLREIQVQDLLGREQVLLDVDLIRNFISQKTVLITGAAGSIGSELCHQVAKFNPSFLIALDQEETGIFNLAEDFTDKYPHLKTMTVVADIQDEEKVDRIFKTFRPNIVFHAAAYKHVPIMEENPDEAVKNNIFGTKIIADAALKYEADKFVFVSTDKAINPTSVMGATKRIGEMLCQYCNETGKTKFVSVRFGNVLDSRGSVIPIFREQIKKREAVTITHPEMRRYFMVNSEACSLVMQAGAMGQGGEVFVLDMGKPIRILELAKEMIRLSGLEPDKDIPIVFTRPRPGEKLFEEILNAEEGSVATRHQKIFIAKLSPINRNQLDTSLKTLRELLDSSDKEKIQKALQSIVPSYKAG</sequence>
<evidence type="ECO:0000313" key="5">
    <source>
        <dbReference type="Proteomes" id="UP000177078"/>
    </source>
</evidence>
<protein>
    <recommendedName>
        <fullName evidence="3">Polysaccharide biosynthesis protein CapD-like domain-containing protein</fullName>
    </recommendedName>
</protein>
<dbReference type="SUPFAM" id="SSF51735">
    <property type="entry name" value="NAD(P)-binding Rossmann-fold domains"/>
    <property type="match status" value="1"/>
</dbReference>
<evidence type="ECO:0000313" key="4">
    <source>
        <dbReference type="EMBL" id="OHA70194.1"/>
    </source>
</evidence>
<dbReference type="CDD" id="cd05237">
    <property type="entry name" value="UDP_invert_4-6DH_SDR_e"/>
    <property type="match status" value="1"/>
</dbReference>
<evidence type="ECO:0000256" key="1">
    <source>
        <dbReference type="ARBA" id="ARBA00007430"/>
    </source>
</evidence>
<evidence type="ECO:0000256" key="2">
    <source>
        <dbReference type="SAM" id="Phobius"/>
    </source>
</evidence>
<dbReference type="InterPro" id="IPR003869">
    <property type="entry name" value="Polysac_CapD-like"/>
</dbReference>
<dbReference type="Pfam" id="PF13727">
    <property type="entry name" value="CoA_binding_3"/>
    <property type="match status" value="1"/>
</dbReference>
<dbReference type="PANTHER" id="PTHR43318">
    <property type="entry name" value="UDP-N-ACETYLGLUCOSAMINE 4,6-DEHYDRATASE"/>
    <property type="match status" value="1"/>
</dbReference>
<dbReference type="InterPro" id="IPR051203">
    <property type="entry name" value="Polysaccharide_Synthase-Rel"/>
</dbReference>
<keyword evidence="2" id="KW-0472">Membrane</keyword>
<dbReference type="SUPFAM" id="SSF53335">
    <property type="entry name" value="S-adenosyl-L-methionine-dependent methyltransferases"/>
    <property type="match status" value="1"/>
</dbReference>
<dbReference type="AlphaFoldDB" id="A0A1G2RBG6"/>
<feature type="domain" description="Polysaccharide biosynthesis protein CapD-like" evidence="3">
    <location>
        <begin position="288"/>
        <end position="571"/>
    </location>
</feature>
<dbReference type="PANTHER" id="PTHR43318:SF1">
    <property type="entry name" value="POLYSACCHARIDE BIOSYNTHESIS PROTEIN EPSC-RELATED"/>
    <property type="match status" value="1"/>
</dbReference>
<feature type="transmembrane region" description="Helical" evidence="2">
    <location>
        <begin position="78"/>
        <end position="99"/>
    </location>
</feature>
<dbReference type="InterPro" id="IPR029063">
    <property type="entry name" value="SAM-dependent_MTases_sf"/>
</dbReference>
<name>A0A1G2RBG6_9BACT</name>
<dbReference type="Pfam" id="PF02719">
    <property type="entry name" value="Polysacc_synt_2"/>
    <property type="match status" value="1"/>
</dbReference>
<feature type="transmembrane region" description="Helical" evidence="2">
    <location>
        <begin position="12"/>
        <end position="33"/>
    </location>
</feature>